<gene>
    <name evidence="1" type="ORF">SAMN05216337_103354</name>
</gene>
<sequence>MRRGLASVEMLRNRELVRAMALRRMAYRTTGALMASLMASLGVAALLLASPTETYARSGSAARGTFSSHHPAFRHHVRVPGIVLPDAGGYYDGAASVPFAAEVPAPVSSDVRYTYTQDVPWDWAHRYPPAVVPSDRPYVSSCPTESVTVPGRGGDRTVNITRCY</sequence>
<reference evidence="1 2" key="1">
    <citation type="submission" date="2016-10" db="EMBL/GenBank/DDBJ databases">
        <authorList>
            <person name="de Groot N.N."/>
        </authorList>
    </citation>
    <scope>NUCLEOTIDE SEQUENCE [LARGE SCALE GENOMIC DNA]</scope>
    <source>
        <strain evidence="1 2">R5</strain>
    </source>
</reference>
<dbReference type="AlphaFoldDB" id="A0A1G7FAL8"/>
<dbReference type="EMBL" id="FMZW01000033">
    <property type="protein sequence ID" value="SDE72947.1"/>
    <property type="molecule type" value="Genomic_DNA"/>
</dbReference>
<accession>A0A1G7FAL8</accession>
<dbReference type="Proteomes" id="UP000199245">
    <property type="component" value="Unassembled WGS sequence"/>
</dbReference>
<evidence type="ECO:0000313" key="2">
    <source>
        <dbReference type="Proteomes" id="UP000199245"/>
    </source>
</evidence>
<name>A0A1G7FAL8_9BRAD</name>
<protein>
    <submittedName>
        <fullName evidence="1">Uncharacterized protein</fullName>
    </submittedName>
</protein>
<organism evidence="1 2">
    <name type="scientific">Bradyrhizobium brasilense</name>
    <dbReference type="NCBI Taxonomy" id="1419277"/>
    <lineage>
        <taxon>Bacteria</taxon>
        <taxon>Pseudomonadati</taxon>
        <taxon>Pseudomonadota</taxon>
        <taxon>Alphaproteobacteria</taxon>
        <taxon>Hyphomicrobiales</taxon>
        <taxon>Nitrobacteraceae</taxon>
        <taxon>Bradyrhizobium</taxon>
    </lineage>
</organism>
<evidence type="ECO:0000313" key="1">
    <source>
        <dbReference type="EMBL" id="SDE72947.1"/>
    </source>
</evidence>
<proteinExistence type="predicted"/>